<keyword evidence="3" id="KW-1185">Reference proteome</keyword>
<dbReference type="Proteomes" id="UP001054945">
    <property type="component" value="Unassembled WGS sequence"/>
</dbReference>
<accession>A0AAV4N009</accession>
<sequence length="86" mass="9732">MCPRGKVNIKPKTFLPSPESSHDEENNNRVLFSSKVEKINEVYFKIVVVFSGKEESRLCGSTCGKTCVSSEFTKTICKLYPFINVH</sequence>
<gene>
    <name evidence="2" type="ORF">CEXT_334491</name>
</gene>
<evidence type="ECO:0000256" key="1">
    <source>
        <dbReference type="SAM" id="MobiDB-lite"/>
    </source>
</evidence>
<feature type="region of interest" description="Disordered" evidence="1">
    <location>
        <begin position="1"/>
        <end position="27"/>
    </location>
</feature>
<comment type="caution">
    <text evidence="2">The sequence shown here is derived from an EMBL/GenBank/DDBJ whole genome shotgun (WGS) entry which is preliminary data.</text>
</comment>
<protein>
    <submittedName>
        <fullName evidence="2">Uncharacterized protein</fullName>
    </submittedName>
</protein>
<reference evidence="2 3" key="1">
    <citation type="submission" date="2021-06" db="EMBL/GenBank/DDBJ databases">
        <title>Caerostris extrusa draft genome.</title>
        <authorList>
            <person name="Kono N."/>
            <person name="Arakawa K."/>
        </authorList>
    </citation>
    <scope>NUCLEOTIDE SEQUENCE [LARGE SCALE GENOMIC DNA]</scope>
</reference>
<evidence type="ECO:0000313" key="3">
    <source>
        <dbReference type="Proteomes" id="UP001054945"/>
    </source>
</evidence>
<dbReference type="EMBL" id="BPLR01020266">
    <property type="protein sequence ID" value="GIX76574.1"/>
    <property type="molecule type" value="Genomic_DNA"/>
</dbReference>
<organism evidence="2 3">
    <name type="scientific">Caerostris extrusa</name>
    <name type="common">Bark spider</name>
    <name type="synonym">Caerostris bankana</name>
    <dbReference type="NCBI Taxonomy" id="172846"/>
    <lineage>
        <taxon>Eukaryota</taxon>
        <taxon>Metazoa</taxon>
        <taxon>Ecdysozoa</taxon>
        <taxon>Arthropoda</taxon>
        <taxon>Chelicerata</taxon>
        <taxon>Arachnida</taxon>
        <taxon>Araneae</taxon>
        <taxon>Araneomorphae</taxon>
        <taxon>Entelegynae</taxon>
        <taxon>Araneoidea</taxon>
        <taxon>Araneidae</taxon>
        <taxon>Caerostris</taxon>
    </lineage>
</organism>
<proteinExistence type="predicted"/>
<name>A0AAV4N009_CAEEX</name>
<dbReference type="AlphaFoldDB" id="A0AAV4N009"/>
<evidence type="ECO:0000313" key="2">
    <source>
        <dbReference type="EMBL" id="GIX76574.1"/>
    </source>
</evidence>